<organism evidence="2 3">
    <name type="scientific">Panicum virgatum</name>
    <name type="common">Blackwell switchgrass</name>
    <dbReference type="NCBI Taxonomy" id="38727"/>
    <lineage>
        <taxon>Eukaryota</taxon>
        <taxon>Viridiplantae</taxon>
        <taxon>Streptophyta</taxon>
        <taxon>Embryophyta</taxon>
        <taxon>Tracheophyta</taxon>
        <taxon>Spermatophyta</taxon>
        <taxon>Magnoliopsida</taxon>
        <taxon>Liliopsida</taxon>
        <taxon>Poales</taxon>
        <taxon>Poaceae</taxon>
        <taxon>PACMAD clade</taxon>
        <taxon>Panicoideae</taxon>
        <taxon>Panicodae</taxon>
        <taxon>Paniceae</taxon>
        <taxon>Panicinae</taxon>
        <taxon>Panicum</taxon>
        <taxon>Panicum sect. Hiantes</taxon>
    </lineage>
</organism>
<comment type="caution">
    <text evidence="2">The sequence shown here is derived from an EMBL/GenBank/DDBJ whole genome shotgun (WGS) entry which is preliminary data.</text>
</comment>
<dbReference type="AlphaFoldDB" id="A0A8T0NF46"/>
<keyword evidence="3" id="KW-1185">Reference proteome</keyword>
<feature type="compositionally biased region" description="Polar residues" evidence="1">
    <location>
        <begin position="85"/>
        <end position="95"/>
    </location>
</feature>
<dbReference type="EMBL" id="CM029053">
    <property type="protein sequence ID" value="KAG2548020.1"/>
    <property type="molecule type" value="Genomic_DNA"/>
</dbReference>
<proteinExistence type="predicted"/>
<evidence type="ECO:0000256" key="1">
    <source>
        <dbReference type="SAM" id="MobiDB-lite"/>
    </source>
</evidence>
<feature type="region of interest" description="Disordered" evidence="1">
    <location>
        <begin position="1"/>
        <end position="95"/>
    </location>
</feature>
<reference evidence="2" key="1">
    <citation type="submission" date="2020-05" db="EMBL/GenBank/DDBJ databases">
        <title>WGS assembly of Panicum virgatum.</title>
        <authorList>
            <person name="Lovell J.T."/>
            <person name="Jenkins J."/>
            <person name="Shu S."/>
            <person name="Juenger T.E."/>
            <person name="Schmutz J."/>
        </authorList>
    </citation>
    <scope>NUCLEOTIDE SEQUENCE</scope>
    <source>
        <strain evidence="2">AP13</strain>
    </source>
</reference>
<accession>A0A8T0NF46</accession>
<protein>
    <submittedName>
        <fullName evidence="2">Uncharacterized protein</fullName>
    </submittedName>
</protein>
<sequence>MVCPEKLCGGSPAASRGGTTARASRARGWSAAGTPAPSSSRARCMRGTSPGWSTSSWMSSTTPSTATPASLSFRGSCPTSLDLDISTTSDQLNNL</sequence>
<feature type="compositionally biased region" description="Low complexity" evidence="1">
    <location>
        <begin position="47"/>
        <end position="70"/>
    </location>
</feature>
<dbReference type="Proteomes" id="UP000823388">
    <property type="component" value="Chromosome 9K"/>
</dbReference>
<gene>
    <name evidence="2" type="ORF">PVAP13_9KG131500</name>
</gene>
<feature type="compositionally biased region" description="Low complexity" evidence="1">
    <location>
        <begin position="13"/>
        <end position="34"/>
    </location>
</feature>
<name>A0A8T0NF46_PANVG</name>
<evidence type="ECO:0000313" key="2">
    <source>
        <dbReference type="EMBL" id="KAG2548020.1"/>
    </source>
</evidence>
<evidence type="ECO:0000313" key="3">
    <source>
        <dbReference type="Proteomes" id="UP000823388"/>
    </source>
</evidence>